<dbReference type="Proteomes" id="UP001365846">
    <property type="component" value="Unassembled WGS sequence"/>
</dbReference>
<dbReference type="SUPFAM" id="SSF51905">
    <property type="entry name" value="FAD/NAD(P)-binding domain"/>
    <property type="match status" value="1"/>
</dbReference>
<dbReference type="EMBL" id="JBBKZU010000002">
    <property type="protein sequence ID" value="MEJ8810674.1"/>
    <property type="molecule type" value="Genomic_DNA"/>
</dbReference>
<dbReference type="Gene3D" id="3.50.50.60">
    <property type="entry name" value="FAD/NAD(P)-binding domain"/>
    <property type="match status" value="2"/>
</dbReference>
<reference evidence="3 4" key="1">
    <citation type="submission" date="2024-03" db="EMBL/GenBank/DDBJ databases">
        <title>Novel species of the genus Variovorax.</title>
        <authorList>
            <person name="Liu Q."/>
            <person name="Xin Y.-H."/>
        </authorList>
    </citation>
    <scope>NUCLEOTIDE SEQUENCE [LARGE SCALE GENOMIC DNA]</scope>
    <source>
        <strain evidence="3 4">KACC 18899</strain>
    </source>
</reference>
<accession>A0ABU8VAI8</accession>
<gene>
    <name evidence="3" type="ORF">WKW77_06315</name>
</gene>
<evidence type="ECO:0000313" key="4">
    <source>
        <dbReference type="Proteomes" id="UP001365846"/>
    </source>
</evidence>
<comment type="caution">
    <text evidence="3">The sequence shown here is derived from an EMBL/GenBank/DDBJ whole genome shotgun (WGS) entry which is preliminary data.</text>
</comment>
<sequence length="416" mass="44936">MNARTSTDVLVLGAGMVGTCTALQLARRGHAVALVDRRAPGRETSYGNAGIIQREAVEPYAFPREWQAVFDVAFKRGIDVNYHLSALPEVLPRLARYWHASAPDRYAPIAQAYSRLIAHCLTEHEALMAESGASDLVRKEGYRFVFRTPAAMEEAATRAARLAADYGVRHALEDGDALSRAEPGLRRRMAGALHWLDPWSVSDPGALVARYAERFQALGGQLVEGDAATLQATGSGWQVRTAAGPLAARHAVVALGPWADALITPLGYRLPLFVKRGYHRHYRGGPGLRLPMLDAERGLVLAPMAQGVRLTTGAEFARIGAPATPVQLTKAEAAAREMLDLPDPVEAEPWIGNRPCTADMKPVIGPAPNHPGLWFNFGHAHQGFTLGPASGRLMADLIEGATPFVDPSPYLASRFL</sequence>
<dbReference type="Pfam" id="PF01266">
    <property type="entry name" value="DAO"/>
    <property type="match status" value="1"/>
</dbReference>
<protein>
    <submittedName>
        <fullName evidence="3">FAD-dependent oxidoreductase</fullName>
        <ecNumber evidence="3">1.-.-.-</ecNumber>
    </submittedName>
</protein>
<keyword evidence="4" id="KW-1185">Reference proteome</keyword>
<feature type="domain" description="FAD dependent oxidoreductase" evidence="2">
    <location>
        <begin position="8"/>
        <end position="397"/>
    </location>
</feature>
<evidence type="ECO:0000256" key="1">
    <source>
        <dbReference type="ARBA" id="ARBA00023002"/>
    </source>
</evidence>
<evidence type="ECO:0000259" key="2">
    <source>
        <dbReference type="Pfam" id="PF01266"/>
    </source>
</evidence>
<dbReference type="EC" id="1.-.-.-" evidence="3"/>
<dbReference type="PANTHER" id="PTHR13847:SF289">
    <property type="entry name" value="GLYCINE OXIDASE"/>
    <property type="match status" value="1"/>
</dbReference>
<evidence type="ECO:0000313" key="3">
    <source>
        <dbReference type="EMBL" id="MEJ8810674.1"/>
    </source>
</evidence>
<dbReference type="InterPro" id="IPR036188">
    <property type="entry name" value="FAD/NAD-bd_sf"/>
</dbReference>
<name>A0ABU8VAI8_9BURK</name>
<dbReference type="Gene3D" id="3.30.9.10">
    <property type="entry name" value="D-Amino Acid Oxidase, subunit A, domain 2"/>
    <property type="match status" value="1"/>
</dbReference>
<organism evidence="3 4">
    <name type="scientific">Variovorax ureilyticus</name>
    <dbReference type="NCBI Taxonomy" id="1836198"/>
    <lineage>
        <taxon>Bacteria</taxon>
        <taxon>Pseudomonadati</taxon>
        <taxon>Pseudomonadota</taxon>
        <taxon>Betaproteobacteria</taxon>
        <taxon>Burkholderiales</taxon>
        <taxon>Comamonadaceae</taxon>
        <taxon>Variovorax</taxon>
    </lineage>
</organism>
<dbReference type="RefSeq" id="WP_340355988.1">
    <property type="nucleotide sequence ID" value="NZ_JBBKZU010000002.1"/>
</dbReference>
<keyword evidence="1 3" id="KW-0560">Oxidoreductase</keyword>
<dbReference type="PANTHER" id="PTHR13847">
    <property type="entry name" value="SARCOSINE DEHYDROGENASE-RELATED"/>
    <property type="match status" value="1"/>
</dbReference>
<dbReference type="GO" id="GO:0016491">
    <property type="term" value="F:oxidoreductase activity"/>
    <property type="evidence" value="ECO:0007669"/>
    <property type="project" value="UniProtKB-KW"/>
</dbReference>
<dbReference type="InterPro" id="IPR006076">
    <property type="entry name" value="FAD-dep_OxRdtase"/>
</dbReference>
<proteinExistence type="predicted"/>